<feature type="region of interest" description="Disordered" evidence="1">
    <location>
        <begin position="216"/>
        <end position="244"/>
    </location>
</feature>
<feature type="domain" description="Peptidase A2" evidence="2">
    <location>
        <begin position="370"/>
        <end position="449"/>
    </location>
</feature>
<evidence type="ECO:0000313" key="3">
    <source>
        <dbReference type="EMBL" id="KAK3913708.1"/>
    </source>
</evidence>
<name>A0AAE1H376_9NEOP</name>
<feature type="region of interest" description="Disordered" evidence="1">
    <location>
        <begin position="658"/>
        <end position="684"/>
    </location>
</feature>
<keyword evidence="4" id="KW-1185">Reference proteome</keyword>
<dbReference type="AlphaFoldDB" id="A0AAE1H376"/>
<evidence type="ECO:0000256" key="1">
    <source>
        <dbReference type="SAM" id="MobiDB-lite"/>
    </source>
</evidence>
<protein>
    <submittedName>
        <fullName evidence="3">CCHC-type zinc finger protein</fullName>
    </submittedName>
</protein>
<dbReference type="Proteomes" id="UP001219518">
    <property type="component" value="Unassembled WGS sequence"/>
</dbReference>
<dbReference type="PROSITE" id="PS50175">
    <property type="entry name" value="ASP_PROT_RETROV"/>
    <property type="match status" value="1"/>
</dbReference>
<sequence length="684" mass="78122">MSDNLKRPGPVNLKAGNIQKSSETFKQKFGFYLIAIGKTKAAPEVKFALLMGEAGDEALEVYNSFKDKLITKKLNDQNVEVIDVDNSTNYDHVLEQFDQYAAERKCVTGCRELFNARNQKSNELFSNWLPDLRNLIKDCEYGPIVDSMLKDRIIWGIHDKKLRDSIRAKSNQSLTEIIEVCKAVEATSKYPRYDNGEGHADVNAIQQVAKKFKKNYKGKDGGSIHTTKNNHHWRKNTNKSYQKGNDKKLSKFTYHCRKCDKTHEAGNCPAWGTTCSKCKGRNHFQVVCKSKKGYNNQSKPQKNVDSLTQVTNALSDILLNQGWTSETNQVSVHMLTVVHKNNKKIILSGESSQPRNEYTEVLKLQNEHYVKFKLDSGSEVNSLPLEVFNLINRNYPVYKTNILLKAYGKVLSSPEGKVRLMVEAPHGDKLMCTFVISSIEPKPLLGKEACEKLNLVVRVVHPIKNVQTMECLSIKLPESQDQFVQKFEKLFTGMGEFHHKVRIVVDPTLQPTMCPARRYHFSIIQRLKPQLDDLEKTGIIARITKEIPKFVSNMVIREKSNGDLRICLDPEQLNKAIVRQRLKKMRIKLLRFQPEVQYLPGKHMHIAGLLSRNCLDDPVQDDPEMVEVVHEVTKYIPLSHNLRLALIRETENDADSRGIVAERRSRSGRPLKKSAKISDSAFQY</sequence>
<accession>A0AAE1H376</accession>
<comment type="caution">
    <text evidence="3">The sequence shown here is derived from an EMBL/GenBank/DDBJ whole genome shotgun (WGS) entry which is preliminary data.</text>
</comment>
<reference evidence="3" key="1">
    <citation type="submission" date="2021-07" db="EMBL/GenBank/DDBJ databases">
        <authorList>
            <person name="Catto M.A."/>
            <person name="Jacobson A."/>
            <person name="Kennedy G."/>
            <person name="Labadie P."/>
            <person name="Hunt B.G."/>
            <person name="Srinivasan R."/>
        </authorList>
    </citation>
    <scope>NUCLEOTIDE SEQUENCE</scope>
    <source>
        <strain evidence="3">PL_HMW_Pooled</strain>
        <tissue evidence="3">Head</tissue>
    </source>
</reference>
<evidence type="ECO:0000259" key="2">
    <source>
        <dbReference type="PROSITE" id="PS50175"/>
    </source>
</evidence>
<dbReference type="PANTHER" id="PTHR37984:SF5">
    <property type="entry name" value="PROTEIN NYNRIN-LIKE"/>
    <property type="match status" value="1"/>
</dbReference>
<dbReference type="Gene3D" id="3.10.10.10">
    <property type="entry name" value="HIV Type 1 Reverse Transcriptase, subunit A, domain 1"/>
    <property type="match status" value="1"/>
</dbReference>
<dbReference type="InterPro" id="IPR001995">
    <property type="entry name" value="Peptidase_A2_cat"/>
</dbReference>
<evidence type="ECO:0000313" key="4">
    <source>
        <dbReference type="Proteomes" id="UP001219518"/>
    </source>
</evidence>
<proteinExistence type="predicted"/>
<dbReference type="GO" id="GO:0004190">
    <property type="term" value="F:aspartic-type endopeptidase activity"/>
    <property type="evidence" value="ECO:0007669"/>
    <property type="project" value="InterPro"/>
</dbReference>
<dbReference type="GO" id="GO:0071897">
    <property type="term" value="P:DNA biosynthetic process"/>
    <property type="evidence" value="ECO:0007669"/>
    <property type="project" value="UniProtKB-ARBA"/>
</dbReference>
<feature type="compositionally biased region" description="Basic residues" evidence="1">
    <location>
        <begin position="666"/>
        <end position="675"/>
    </location>
</feature>
<dbReference type="EMBL" id="JAHWGI010000335">
    <property type="protein sequence ID" value="KAK3913708.1"/>
    <property type="molecule type" value="Genomic_DNA"/>
</dbReference>
<dbReference type="PANTHER" id="PTHR37984">
    <property type="entry name" value="PROTEIN CBG26694"/>
    <property type="match status" value="1"/>
</dbReference>
<gene>
    <name evidence="3" type="ORF">KUF71_023165</name>
</gene>
<dbReference type="InterPro" id="IPR043502">
    <property type="entry name" value="DNA/RNA_pol_sf"/>
</dbReference>
<dbReference type="GO" id="GO:0006508">
    <property type="term" value="P:proteolysis"/>
    <property type="evidence" value="ECO:0007669"/>
    <property type="project" value="InterPro"/>
</dbReference>
<feature type="compositionally biased region" description="Basic residues" evidence="1">
    <location>
        <begin position="228"/>
        <end position="237"/>
    </location>
</feature>
<organism evidence="3 4">
    <name type="scientific">Frankliniella fusca</name>
    <dbReference type="NCBI Taxonomy" id="407009"/>
    <lineage>
        <taxon>Eukaryota</taxon>
        <taxon>Metazoa</taxon>
        <taxon>Ecdysozoa</taxon>
        <taxon>Arthropoda</taxon>
        <taxon>Hexapoda</taxon>
        <taxon>Insecta</taxon>
        <taxon>Pterygota</taxon>
        <taxon>Neoptera</taxon>
        <taxon>Paraneoptera</taxon>
        <taxon>Thysanoptera</taxon>
        <taxon>Terebrantia</taxon>
        <taxon>Thripoidea</taxon>
        <taxon>Thripidae</taxon>
        <taxon>Frankliniella</taxon>
    </lineage>
</organism>
<dbReference type="SUPFAM" id="SSF56672">
    <property type="entry name" value="DNA/RNA polymerases"/>
    <property type="match status" value="1"/>
</dbReference>
<reference evidence="3" key="2">
    <citation type="journal article" date="2023" name="BMC Genomics">
        <title>Pest status, molecular evolution, and epigenetic factors derived from the genome assembly of Frankliniella fusca, a thysanopteran phytovirus vector.</title>
        <authorList>
            <person name="Catto M.A."/>
            <person name="Labadie P.E."/>
            <person name="Jacobson A.L."/>
            <person name="Kennedy G.G."/>
            <person name="Srinivasan R."/>
            <person name="Hunt B.G."/>
        </authorList>
    </citation>
    <scope>NUCLEOTIDE SEQUENCE</scope>
    <source>
        <strain evidence="3">PL_HMW_Pooled</strain>
    </source>
</reference>
<dbReference type="InterPro" id="IPR050951">
    <property type="entry name" value="Retrovirus_Pol_polyprotein"/>
</dbReference>